<protein>
    <submittedName>
        <fullName evidence="2">Uncharacterized protein</fullName>
    </submittedName>
</protein>
<dbReference type="EMBL" id="MDYM01000003">
    <property type="protein sequence ID" value="OQD67712.1"/>
    <property type="molecule type" value="Genomic_DNA"/>
</dbReference>
<accession>A0A1V6NT62</accession>
<comment type="caution">
    <text evidence="2">The sequence shown here is derived from an EMBL/GenBank/DDBJ whole genome shotgun (WGS) entry which is preliminary data.</text>
</comment>
<organism evidence="2 3">
    <name type="scientific">Penicillium polonicum</name>
    <dbReference type="NCBI Taxonomy" id="60169"/>
    <lineage>
        <taxon>Eukaryota</taxon>
        <taxon>Fungi</taxon>
        <taxon>Dikarya</taxon>
        <taxon>Ascomycota</taxon>
        <taxon>Pezizomycotina</taxon>
        <taxon>Eurotiomycetes</taxon>
        <taxon>Eurotiomycetidae</taxon>
        <taxon>Eurotiales</taxon>
        <taxon>Aspergillaceae</taxon>
        <taxon>Penicillium</taxon>
    </lineage>
</organism>
<keyword evidence="3" id="KW-1185">Reference proteome</keyword>
<feature type="compositionally biased region" description="Low complexity" evidence="1">
    <location>
        <begin position="29"/>
        <end position="40"/>
    </location>
</feature>
<feature type="region of interest" description="Disordered" evidence="1">
    <location>
        <begin position="14"/>
        <end position="40"/>
    </location>
</feature>
<dbReference type="AlphaFoldDB" id="A0A1V6NT62"/>
<name>A0A1V6NT62_PENPO</name>
<evidence type="ECO:0000313" key="2">
    <source>
        <dbReference type="EMBL" id="OQD67712.1"/>
    </source>
</evidence>
<dbReference type="Proteomes" id="UP000191408">
    <property type="component" value="Unassembled WGS sequence"/>
</dbReference>
<proteinExistence type="predicted"/>
<reference evidence="3" key="1">
    <citation type="journal article" date="2017" name="Nat. Microbiol.">
        <title>Global analysis of biosynthetic gene clusters reveals vast potential of secondary metabolite production in Penicillium species.</title>
        <authorList>
            <person name="Nielsen J.C."/>
            <person name="Grijseels S."/>
            <person name="Prigent S."/>
            <person name="Ji B."/>
            <person name="Dainat J."/>
            <person name="Nielsen K.F."/>
            <person name="Frisvad J.C."/>
            <person name="Workman M."/>
            <person name="Nielsen J."/>
        </authorList>
    </citation>
    <scope>NUCLEOTIDE SEQUENCE [LARGE SCALE GENOMIC DNA]</scope>
    <source>
        <strain evidence="3">IBT 4502</strain>
    </source>
</reference>
<gene>
    <name evidence="2" type="ORF">PENPOL_c003G10598</name>
</gene>
<evidence type="ECO:0000313" key="3">
    <source>
        <dbReference type="Proteomes" id="UP000191408"/>
    </source>
</evidence>
<evidence type="ECO:0000256" key="1">
    <source>
        <dbReference type="SAM" id="MobiDB-lite"/>
    </source>
</evidence>
<sequence>MPDPAKLLLLPRTRHPTPTCTRRPRHRAAPAADDAASLTTSIRDTDSVACRLGRRGLGGYGTHRRIKTARTRETQVLSTSLTEFGPAWDVWRPAFDVEAYVPELVKEYDDEQRDRKNN</sequence>